<proteinExistence type="predicted"/>
<dbReference type="AlphaFoldDB" id="A0A0E9TW48"/>
<reference evidence="1" key="1">
    <citation type="submission" date="2014-11" db="EMBL/GenBank/DDBJ databases">
        <authorList>
            <person name="Amaro Gonzalez C."/>
        </authorList>
    </citation>
    <scope>NUCLEOTIDE SEQUENCE</scope>
</reference>
<sequence>MSIKSTSSSHYGATHVRNYISHYDSVKSNHSLLSGDN</sequence>
<accession>A0A0E9TW48</accession>
<protein>
    <submittedName>
        <fullName evidence="1">Uncharacterized protein</fullName>
    </submittedName>
</protein>
<reference evidence="1" key="2">
    <citation type="journal article" date="2015" name="Fish Shellfish Immunol.">
        <title>Early steps in the European eel (Anguilla anguilla)-Vibrio vulnificus interaction in the gills: Role of the RtxA13 toxin.</title>
        <authorList>
            <person name="Callol A."/>
            <person name="Pajuelo D."/>
            <person name="Ebbesson L."/>
            <person name="Teles M."/>
            <person name="MacKenzie S."/>
            <person name="Amaro C."/>
        </authorList>
    </citation>
    <scope>NUCLEOTIDE SEQUENCE</scope>
</reference>
<organism evidence="1">
    <name type="scientific">Anguilla anguilla</name>
    <name type="common">European freshwater eel</name>
    <name type="synonym">Muraena anguilla</name>
    <dbReference type="NCBI Taxonomy" id="7936"/>
    <lineage>
        <taxon>Eukaryota</taxon>
        <taxon>Metazoa</taxon>
        <taxon>Chordata</taxon>
        <taxon>Craniata</taxon>
        <taxon>Vertebrata</taxon>
        <taxon>Euteleostomi</taxon>
        <taxon>Actinopterygii</taxon>
        <taxon>Neopterygii</taxon>
        <taxon>Teleostei</taxon>
        <taxon>Anguilliformes</taxon>
        <taxon>Anguillidae</taxon>
        <taxon>Anguilla</taxon>
    </lineage>
</organism>
<evidence type="ECO:0000313" key="1">
    <source>
        <dbReference type="EMBL" id="JAH57761.1"/>
    </source>
</evidence>
<dbReference type="EMBL" id="GBXM01050816">
    <property type="protein sequence ID" value="JAH57761.1"/>
    <property type="molecule type" value="Transcribed_RNA"/>
</dbReference>
<name>A0A0E9TW48_ANGAN</name>